<gene>
    <name evidence="3" type="ORF">FQ377_09450</name>
</gene>
<proteinExistence type="predicted"/>
<dbReference type="Proteomes" id="UP000323410">
    <property type="component" value="Unassembled WGS sequence"/>
</dbReference>
<feature type="region of interest" description="Disordered" evidence="1">
    <location>
        <begin position="1"/>
        <end position="113"/>
    </location>
</feature>
<evidence type="ECO:0000313" key="4">
    <source>
        <dbReference type="Proteomes" id="UP000323410"/>
    </source>
</evidence>
<comment type="caution">
    <text evidence="3">The sequence shown here is derived from an EMBL/GenBank/DDBJ whole genome shotgun (WGS) entry which is preliminary data.</text>
</comment>
<feature type="compositionally biased region" description="Acidic residues" evidence="1">
    <location>
        <begin position="87"/>
        <end position="102"/>
    </location>
</feature>
<evidence type="ECO:0008006" key="5">
    <source>
        <dbReference type="Google" id="ProtNLM"/>
    </source>
</evidence>
<dbReference type="RefSeq" id="WP_148601020.1">
    <property type="nucleotide sequence ID" value="NZ_VSLD01000004.1"/>
</dbReference>
<keyword evidence="2" id="KW-0472">Membrane</keyword>
<dbReference type="EMBL" id="VSLD01000004">
    <property type="protein sequence ID" value="TYC98544.1"/>
    <property type="molecule type" value="Genomic_DNA"/>
</dbReference>
<dbReference type="OrthoDB" id="4833224at2"/>
<name>A0A5D0XPK8_9MICC</name>
<keyword evidence="2" id="KW-0812">Transmembrane</keyword>
<evidence type="ECO:0000256" key="2">
    <source>
        <dbReference type="SAM" id="Phobius"/>
    </source>
</evidence>
<reference evidence="3 4" key="1">
    <citation type="submission" date="2019-08" db="EMBL/GenBank/DDBJ databases">
        <title>Genone of Arthrobacter echini P9.</title>
        <authorList>
            <person name="Bowman J.P."/>
        </authorList>
    </citation>
    <scope>NUCLEOTIDE SEQUENCE [LARGE SCALE GENOMIC DNA]</scope>
    <source>
        <strain evidence="3 4">P9</strain>
    </source>
</reference>
<keyword evidence="2" id="KW-1133">Transmembrane helix</keyword>
<sequence length="176" mass="19146">MGLRGQEPNESTDDDIWRDLVARLEGTESTPTRTDSPGRKVTPAAEPQEDPPSEPHNAAPTDRERADRIFRNQPLQRRGPRDHDLPEPEPEPDGDDEDDGFVPEEPPPLGTGDPLTILAWVGAAGGPLTLLLFAMFWRDAPLAATFGILALFLAGAGYLVSRLPKHRDIGDDGAEV</sequence>
<evidence type="ECO:0000313" key="3">
    <source>
        <dbReference type="EMBL" id="TYC98544.1"/>
    </source>
</evidence>
<dbReference type="AlphaFoldDB" id="A0A5D0XPK8"/>
<accession>A0A5D0XPK8</accession>
<evidence type="ECO:0000256" key="1">
    <source>
        <dbReference type="SAM" id="MobiDB-lite"/>
    </source>
</evidence>
<feature type="compositionally biased region" description="Basic and acidic residues" evidence="1">
    <location>
        <begin position="61"/>
        <end position="70"/>
    </location>
</feature>
<keyword evidence="4" id="KW-1185">Reference proteome</keyword>
<feature type="compositionally biased region" description="Basic and acidic residues" evidence="1">
    <location>
        <begin position="15"/>
        <end position="26"/>
    </location>
</feature>
<protein>
    <recommendedName>
        <fullName evidence="5">DUF308 domain-containing protein</fullName>
    </recommendedName>
</protein>
<feature type="transmembrane region" description="Helical" evidence="2">
    <location>
        <begin position="142"/>
        <end position="160"/>
    </location>
</feature>
<organism evidence="3 4">
    <name type="scientific">Arthrobacter echini</name>
    <dbReference type="NCBI Taxonomy" id="1529066"/>
    <lineage>
        <taxon>Bacteria</taxon>
        <taxon>Bacillati</taxon>
        <taxon>Actinomycetota</taxon>
        <taxon>Actinomycetes</taxon>
        <taxon>Micrococcales</taxon>
        <taxon>Micrococcaceae</taxon>
        <taxon>Arthrobacter</taxon>
    </lineage>
</organism>
<feature type="transmembrane region" description="Helical" evidence="2">
    <location>
        <begin position="117"/>
        <end position="136"/>
    </location>
</feature>